<dbReference type="GO" id="GO:0016491">
    <property type="term" value="F:oxidoreductase activity"/>
    <property type="evidence" value="ECO:0007669"/>
    <property type="project" value="InterPro"/>
</dbReference>
<protein>
    <recommendedName>
        <fullName evidence="1">Tyrosinase copper-binding domain-containing protein</fullName>
    </recommendedName>
</protein>
<keyword evidence="3" id="KW-1185">Reference proteome</keyword>
<sequence>MAIRDCGYHGPMPYWDWSADADTGNAAASPVLSDDVGIGGDGSPSGVVTRGPFPYLPNEYIKKGPDEDIPFYRPQYLNRTFGSGFARNRTFPLSEDAFNTTATQRILLNNATTAHSENDLRD</sequence>
<dbReference type="InterPro" id="IPR008922">
    <property type="entry name" value="Di-copper_centre_dom_sf"/>
</dbReference>
<evidence type="ECO:0000313" key="2">
    <source>
        <dbReference type="EMBL" id="KAE8267043.1"/>
    </source>
</evidence>
<comment type="caution">
    <text evidence="2">The sequence shown here is derived from an EMBL/GenBank/DDBJ whole genome shotgun (WGS) entry which is preliminary data.</text>
</comment>
<feature type="domain" description="Tyrosinase copper-binding" evidence="1">
    <location>
        <begin position="5"/>
        <end position="111"/>
    </location>
</feature>
<dbReference type="Gene3D" id="1.10.1280.10">
    <property type="entry name" value="Di-copper center containing domain from catechol oxidase"/>
    <property type="match status" value="1"/>
</dbReference>
<accession>A0A8X7T3R9</accession>
<evidence type="ECO:0000259" key="1">
    <source>
        <dbReference type="Pfam" id="PF00264"/>
    </source>
</evidence>
<dbReference type="Pfam" id="PF00264">
    <property type="entry name" value="Tyrosinase"/>
    <property type="match status" value="1"/>
</dbReference>
<proteinExistence type="predicted"/>
<evidence type="ECO:0000313" key="3">
    <source>
        <dbReference type="Proteomes" id="UP000078113"/>
    </source>
</evidence>
<dbReference type="EMBL" id="LWDG02000265">
    <property type="protein sequence ID" value="KAE8267043.1"/>
    <property type="molecule type" value="Genomic_DNA"/>
</dbReference>
<name>A0A8X7T3R9_9BASI</name>
<reference evidence="2" key="2">
    <citation type="journal article" date="2019" name="IMA Fungus">
        <title>Genome sequencing and comparison of five Tilletia species to identify candidate genes for the detection of regulated species infecting wheat.</title>
        <authorList>
            <person name="Nguyen H.D.T."/>
            <person name="Sultana T."/>
            <person name="Kesanakurti P."/>
            <person name="Hambleton S."/>
        </authorList>
    </citation>
    <scope>NUCLEOTIDE SEQUENCE</scope>
    <source>
        <strain evidence="2">DAOMC 236422</strain>
    </source>
</reference>
<dbReference type="SUPFAM" id="SSF48056">
    <property type="entry name" value="Di-copper centre-containing domain"/>
    <property type="match status" value="1"/>
</dbReference>
<dbReference type="Proteomes" id="UP000078113">
    <property type="component" value="Unassembled WGS sequence"/>
</dbReference>
<dbReference type="AlphaFoldDB" id="A0A8X7T3R9"/>
<gene>
    <name evidence="2" type="ORF">A4X09_0g5303</name>
</gene>
<reference evidence="2" key="1">
    <citation type="submission" date="2016-04" db="EMBL/GenBank/DDBJ databases">
        <authorList>
            <person name="Nguyen H.D."/>
            <person name="Samba Siva P."/>
            <person name="Cullis J."/>
            <person name="Levesque C.A."/>
            <person name="Hambleton S."/>
        </authorList>
    </citation>
    <scope>NUCLEOTIDE SEQUENCE</scope>
    <source>
        <strain evidence="2">DAOMC 236422</strain>
    </source>
</reference>
<dbReference type="InterPro" id="IPR002227">
    <property type="entry name" value="Tyrosinase_Cu-bd"/>
</dbReference>
<organism evidence="2 3">
    <name type="scientific">Tilletia walkeri</name>
    <dbReference type="NCBI Taxonomy" id="117179"/>
    <lineage>
        <taxon>Eukaryota</taxon>
        <taxon>Fungi</taxon>
        <taxon>Dikarya</taxon>
        <taxon>Basidiomycota</taxon>
        <taxon>Ustilaginomycotina</taxon>
        <taxon>Exobasidiomycetes</taxon>
        <taxon>Tilletiales</taxon>
        <taxon>Tilletiaceae</taxon>
        <taxon>Tilletia</taxon>
    </lineage>
</organism>